<accession>A0ABS8G227</accession>
<name>A0ABS8G227_9FIRM</name>
<keyword evidence="3" id="KW-0808">Transferase</keyword>
<reference evidence="3 4" key="1">
    <citation type="submission" date="2021-10" db="EMBL/GenBank/DDBJ databases">
        <title>Anaerobic single-cell dispensing facilitates the cultivation of human gut bacteria.</title>
        <authorList>
            <person name="Afrizal A."/>
        </authorList>
    </citation>
    <scope>NUCLEOTIDE SEQUENCE [LARGE SCALE GENOMIC DNA]</scope>
    <source>
        <strain evidence="3 4">CLA-AA-H200</strain>
    </source>
</reference>
<keyword evidence="1" id="KW-0812">Transmembrane</keyword>
<organism evidence="3 4">
    <name type="scientific">Ruminococcus turbiniformis</name>
    <dbReference type="NCBI Taxonomy" id="2881258"/>
    <lineage>
        <taxon>Bacteria</taxon>
        <taxon>Bacillati</taxon>
        <taxon>Bacillota</taxon>
        <taxon>Clostridia</taxon>
        <taxon>Eubacteriales</taxon>
        <taxon>Oscillospiraceae</taxon>
        <taxon>Ruminococcus</taxon>
    </lineage>
</organism>
<evidence type="ECO:0000313" key="4">
    <source>
        <dbReference type="Proteomes" id="UP001198151"/>
    </source>
</evidence>
<gene>
    <name evidence="3" type="ORF">LKD70_18020</name>
</gene>
<feature type="transmembrane region" description="Helical" evidence="1">
    <location>
        <begin position="244"/>
        <end position="261"/>
    </location>
</feature>
<evidence type="ECO:0000313" key="3">
    <source>
        <dbReference type="EMBL" id="MCC2256277.1"/>
    </source>
</evidence>
<dbReference type="EMBL" id="JAJEQX010000063">
    <property type="protein sequence ID" value="MCC2256277.1"/>
    <property type="molecule type" value="Genomic_DNA"/>
</dbReference>
<keyword evidence="1" id="KW-0472">Membrane</keyword>
<feature type="domain" description="Acyltransferase 3" evidence="2">
    <location>
        <begin position="15"/>
        <end position="327"/>
    </location>
</feature>
<feature type="transmembrane region" description="Helical" evidence="1">
    <location>
        <begin position="213"/>
        <end position="238"/>
    </location>
</feature>
<feature type="transmembrane region" description="Helical" evidence="1">
    <location>
        <begin position="55"/>
        <end position="78"/>
    </location>
</feature>
<feature type="transmembrane region" description="Helical" evidence="1">
    <location>
        <begin position="99"/>
        <end position="125"/>
    </location>
</feature>
<keyword evidence="1" id="KW-1133">Transmembrane helix</keyword>
<comment type="caution">
    <text evidence="3">The sequence shown here is derived from an EMBL/GenBank/DDBJ whole genome shotgun (WGS) entry which is preliminary data.</text>
</comment>
<keyword evidence="4" id="KW-1185">Reference proteome</keyword>
<sequence length="352" mass="40639">MYDINRRTDRCNRNSNIELLRIIAMFLIVAHHYVVNSGLMDVILDNPTSGNSVFMLIYGMFGKTCINCFVLITGYFMCKSNITVRKFVKLLAEIMFYRIVIYLIFICTGYQSFSPINLLIIIIPVTSIQQNFTGCFLIFWLTIPFLNILIGNIDERMHLFLLALCGFTYIILGTVHRVSMNYVTWFIVLYFIASFIRMYDIELFSRGKMWGRVCIISILLSITSIFACLQVGFAPYTFVSDSNTFLAVTIGLSAFLFFKNLKIQNSKIINTIASSTFGVLLIHASGDTMRKWLWKDLFNNVEAYNNSNSIVHALTSTIIIFIVCVIIDQIRINLLEKPFMKWIDKRLLERKL</sequence>
<evidence type="ECO:0000259" key="2">
    <source>
        <dbReference type="Pfam" id="PF01757"/>
    </source>
</evidence>
<feature type="transmembrane region" description="Helical" evidence="1">
    <location>
        <begin position="306"/>
        <end position="327"/>
    </location>
</feature>
<proteinExistence type="predicted"/>
<feature type="transmembrane region" description="Helical" evidence="1">
    <location>
        <begin position="16"/>
        <end position="35"/>
    </location>
</feature>
<feature type="transmembrane region" description="Helical" evidence="1">
    <location>
        <begin position="268"/>
        <end position="286"/>
    </location>
</feature>
<dbReference type="InterPro" id="IPR002656">
    <property type="entry name" value="Acyl_transf_3_dom"/>
</dbReference>
<dbReference type="Pfam" id="PF01757">
    <property type="entry name" value="Acyl_transf_3"/>
    <property type="match status" value="1"/>
</dbReference>
<feature type="transmembrane region" description="Helical" evidence="1">
    <location>
        <begin position="157"/>
        <end position="176"/>
    </location>
</feature>
<evidence type="ECO:0000256" key="1">
    <source>
        <dbReference type="SAM" id="Phobius"/>
    </source>
</evidence>
<keyword evidence="3" id="KW-0012">Acyltransferase</keyword>
<feature type="transmembrane region" description="Helical" evidence="1">
    <location>
        <begin position="131"/>
        <end position="150"/>
    </location>
</feature>
<dbReference type="RefSeq" id="WP_227709251.1">
    <property type="nucleotide sequence ID" value="NZ_JAJEQX010000063.1"/>
</dbReference>
<protein>
    <submittedName>
        <fullName evidence="3">Acyltransferase</fullName>
    </submittedName>
</protein>
<dbReference type="Proteomes" id="UP001198151">
    <property type="component" value="Unassembled WGS sequence"/>
</dbReference>
<feature type="transmembrane region" description="Helical" evidence="1">
    <location>
        <begin position="182"/>
        <end position="201"/>
    </location>
</feature>
<dbReference type="GO" id="GO:0016746">
    <property type="term" value="F:acyltransferase activity"/>
    <property type="evidence" value="ECO:0007669"/>
    <property type="project" value="UniProtKB-KW"/>
</dbReference>